<reference evidence="1 2" key="1">
    <citation type="journal article" date="2020" name="Appl. Environ. Microbiol.">
        <title>Genomic Characteristics of a Novel Species of Ammonia-Oxidizing Archaea from the Jiulong River Estuary.</title>
        <authorList>
            <person name="Zou D."/>
            <person name="Wan R."/>
            <person name="Han L."/>
            <person name="Xu M.N."/>
            <person name="Liu Y."/>
            <person name="Liu H."/>
            <person name="Kao S.J."/>
            <person name="Li M."/>
        </authorList>
    </citation>
    <scope>NUCLEOTIDE SEQUENCE [LARGE SCALE GENOMIC DNA]</scope>
    <source>
        <strain evidence="1">W1bin1</strain>
    </source>
</reference>
<protein>
    <submittedName>
        <fullName evidence="1">Succinate dehydrogenase</fullName>
    </submittedName>
</protein>
<evidence type="ECO:0000313" key="1">
    <source>
        <dbReference type="EMBL" id="MBA4453143.1"/>
    </source>
</evidence>
<name>A0AC60W169_9ARCH</name>
<gene>
    <name evidence="1" type="ORF">H2B03_08295</name>
</gene>
<dbReference type="Proteomes" id="UP000559653">
    <property type="component" value="Unassembled WGS sequence"/>
</dbReference>
<organism evidence="1 2">
    <name type="scientific">Candidatus Nitrosomaritimum aestuariumsis</name>
    <dbReference type="NCBI Taxonomy" id="3342354"/>
    <lineage>
        <taxon>Archaea</taxon>
        <taxon>Nitrososphaerota</taxon>
        <taxon>Nitrososphaeria</taxon>
        <taxon>Nitrosopumilales</taxon>
        <taxon>Nitrosopumilaceae</taxon>
        <taxon>Candidatus Nitrosomaritimum</taxon>
    </lineage>
</organism>
<accession>A0AC60W169</accession>
<evidence type="ECO:0000313" key="2">
    <source>
        <dbReference type="Proteomes" id="UP000559653"/>
    </source>
</evidence>
<sequence length="141" mass="16015">MNKENKKTLRSWLNPKGYGIGRVSWLFMRISGVFLLVFFVIHVIHSASILDRLSWGQLLLYAYSPVGFIILSVMISLGTFHTINGIRLMFQQGGIGIGSPRRPDYPYNVESMNKKTRLCIYVSIGVAALVLYYALGVFFKF</sequence>
<dbReference type="EMBL" id="JACEMZ010000080">
    <property type="protein sequence ID" value="MBA4453143.1"/>
    <property type="molecule type" value="Genomic_DNA"/>
</dbReference>
<comment type="caution">
    <text evidence="1">The sequence shown here is derived from an EMBL/GenBank/DDBJ whole genome shotgun (WGS) entry which is preliminary data.</text>
</comment>
<proteinExistence type="predicted"/>